<feature type="chain" id="PRO_5042552731" description="DUF4148 domain-containing protein" evidence="2">
    <location>
        <begin position="23"/>
        <end position="104"/>
    </location>
</feature>
<organism evidence="3 4">
    <name type="scientific">Candidatus Pseudobacter hemicellulosilyticus</name>
    <dbReference type="NCBI Taxonomy" id="3121375"/>
    <lineage>
        <taxon>Bacteria</taxon>
        <taxon>Pseudomonadati</taxon>
        <taxon>Bacteroidota</taxon>
        <taxon>Chitinophagia</taxon>
        <taxon>Chitinophagales</taxon>
        <taxon>Chitinophagaceae</taxon>
        <taxon>Pseudobacter</taxon>
    </lineage>
</organism>
<evidence type="ECO:0000256" key="2">
    <source>
        <dbReference type="SAM" id="SignalP"/>
    </source>
</evidence>
<feature type="compositionally biased region" description="Basic and acidic residues" evidence="1">
    <location>
        <begin position="75"/>
        <end position="88"/>
    </location>
</feature>
<feature type="compositionally biased region" description="Basic residues" evidence="1">
    <location>
        <begin position="89"/>
        <end position="104"/>
    </location>
</feature>
<evidence type="ECO:0000313" key="4">
    <source>
        <dbReference type="Proteomes" id="UP001220610"/>
    </source>
</evidence>
<feature type="signal peptide" evidence="2">
    <location>
        <begin position="1"/>
        <end position="22"/>
    </location>
</feature>
<gene>
    <name evidence="3" type="ORF">P0Y53_04285</name>
</gene>
<evidence type="ECO:0000313" key="3">
    <source>
        <dbReference type="EMBL" id="WEK36712.1"/>
    </source>
</evidence>
<sequence length="104" mass="12081">MKASFILTVALLIGVGISSVNAQSVRDKSAHQRARIHEGVKKGDLTKAEAHRLNRDQHKIHQKARQYKCNDGRLSRRERKELKKDQRMASHRIYHYKNNGRPRS</sequence>
<name>A0AAJ6BHX1_9BACT</name>
<dbReference type="AlphaFoldDB" id="A0AAJ6BHX1"/>
<accession>A0AAJ6BHX1</accession>
<evidence type="ECO:0008006" key="5">
    <source>
        <dbReference type="Google" id="ProtNLM"/>
    </source>
</evidence>
<keyword evidence="2" id="KW-0732">Signal</keyword>
<feature type="region of interest" description="Disordered" evidence="1">
    <location>
        <begin position="75"/>
        <end position="104"/>
    </location>
</feature>
<protein>
    <recommendedName>
        <fullName evidence="5">DUF4148 domain-containing protein</fullName>
    </recommendedName>
</protein>
<dbReference type="Proteomes" id="UP001220610">
    <property type="component" value="Chromosome"/>
</dbReference>
<reference evidence="3" key="1">
    <citation type="submission" date="2023-03" db="EMBL/GenBank/DDBJ databases">
        <title>Andean soil-derived lignocellulolytic bacterial consortium as a source of novel taxa and putative plastic-active enzymes.</title>
        <authorList>
            <person name="Diaz-Garcia L."/>
            <person name="Chuvochina M."/>
            <person name="Feuerriegel G."/>
            <person name="Bunk B."/>
            <person name="Sproer C."/>
            <person name="Streit W.R."/>
            <person name="Rodriguez L.M."/>
            <person name="Overmann J."/>
            <person name="Jimenez D.J."/>
        </authorList>
    </citation>
    <scope>NUCLEOTIDE SEQUENCE</scope>
    <source>
        <strain evidence="3">MAG 7</strain>
    </source>
</reference>
<dbReference type="EMBL" id="CP119311">
    <property type="protein sequence ID" value="WEK36712.1"/>
    <property type="molecule type" value="Genomic_DNA"/>
</dbReference>
<evidence type="ECO:0000256" key="1">
    <source>
        <dbReference type="SAM" id="MobiDB-lite"/>
    </source>
</evidence>
<proteinExistence type="predicted"/>